<dbReference type="EMBL" id="QMFB01000035">
    <property type="protein sequence ID" value="RAV11880.1"/>
    <property type="molecule type" value="Genomic_DNA"/>
</dbReference>
<reference evidence="1 2" key="1">
    <citation type="journal article" date="2009" name="Int. J. Syst. Evol. Microbiol.">
        <title>Paenibacillus contaminans sp. nov., isolated from a contaminated laboratory plate.</title>
        <authorList>
            <person name="Chou J.H."/>
            <person name="Lee J.H."/>
            <person name="Lin M.C."/>
            <person name="Chang P.S."/>
            <person name="Arun A.B."/>
            <person name="Young C.C."/>
            <person name="Chen W.M."/>
        </authorList>
    </citation>
    <scope>NUCLEOTIDE SEQUENCE [LARGE SCALE GENOMIC DNA]</scope>
    <source>
        <strain evidence="1 2">CKOBP-6</strain>
    </source>
</reference>
<protein>
    <submittedName>
        <fullName evidence="1">Uncharacterized protein</fullName>
    </submittedName>
</protein>
<comment type="caution">
    <text evidence="1">The sequence shown here is derived from an EMBL/GenBank/DDBJ whole genome shotgun (WGS) entry which is preliminary data.</text>
</comment>
<accession>A0A329LXE3</accession>
<evidence type="ECO:0000313" key="2">
    <source>
        <dbReference type="Proteomes" id="UP000250369"/>
    </source>
</evidence>
<organism evidence="1 2">
    <name type="scientific">Paenibacillus contaminans</name>
    <dbReference type="NCBI Taxonomy" id="450362"/>
    <lineage>
        <taxon>Bacteria</taxon>
        <taxon>Bacillati</taxon>
        <taxon>Bacillota</taxon>
        <taxon>Bacilli</taxon>
        <taxon>Bacillales</taxon>
        <taxon>Paenibacillaceae</taxon>
        <taxon>Paenibacillus</taxon>
    </lineage>
</organism>
<evidence type="ECO:0000313" key="1">
    <source>
        <dbReference type="EMBL" id="RAV11880.1"/>
    </source>
</evidence>
<dbReference type="AlphaFoldDB" id="A0A329LXE3"/>
<dbReference type="PROSITE" id="PS51257">
    <property type="entry name" value="PROKAR_LIPOPROTEIN"/>
    <property type="match status" value="1"/>
</dbReference>
<keyword evidence="2" id="KW-1185">Reference proteome</keyword>
<gene>
    <name evidence="1" type="ORF">DQG23_35455</name>
</gene>
<proteinExistence type="predicted"/>
<name>A0A329LXE3_9BACL</name>
<dbReference type="Proteomes" id="UP000250369">
    <property type="component" value="Unassembled WGS sequence"/>
</dbReference>
<dbReference type="SUPFAM" id="SSF48208">
    <property type="entry name" value="Six-hairpin glycosidases"/>
    <property type="match status" value="1"/>
</dbReference>
<dbReference type="GO" id="GO:0005975">
    <property type="term" value="P:carbohydrate metabolic process"/>
    <property type="evidence" value="ECO:0007669"/>
    <property type="project" value="InterPro"/>
</dbReference>
<dbReference type="InterPro" id="IPR008928">
    <property type="entry name" value="6-hairpin_glycosidase_sf"/>
</dbReference>
<sequence length="687" mass="78033">MEKESAAAALSGLAAVGSCFLRYIGNETENAEKIRKEVSLHSMNNKKIAIITENKSDLSELLQKAIPGTRIIKPEHLTLVDLDAFDAIAVLGGTQEKPLMLQPRSRASIEAQIKRGKKVFIEYCSAVGLSYYGPPTPTRFDRLVFCGEDGGEFGLSQGDLLDDQCNTALRSYPSAHPEYRPVLQYIRKDAHRRIPVSPELYEDSTYRALWLENNDRLMVCTIRLCNFVKARFSPLTKWKGLADYIVSWLYDERVTISGFIEDAYSTRAFAGEDSFEARLRESIQQGVSWFREAGLLIDEGREGIMEGIATEIYPDGKQRVLTDVRNDCTGEVSMAYFMHYLLTGDPNSKLVSDRLISVCFDVLQEKEEARLKGMLRWSGWQWGICYQDDAARVLIPQLLKCLYTGSDDYLAECTDALHFLVSTTGTDGTRIGRTNNMYLTEAEIRRLASEPGNFPSGHYNGYYLASLLLGYQLTGIELFKETAVKGMRTIMDAYPNTRREHSETQEMCRLILPLAWLYWVTNDDEHKEWLYRVTKDLQRVRHSSGAYLEWDTGYQANRSVKNDTEECSLLTNNGDPIADFLYSVNWLPIGFMQAYFVTGDDYFMELWRDLAKFMISAQLRSGNKQLHGGWARAFDVELMEVFGLPKDTGWGPWVIESGWTVAEIVSGLAMGAMSERLKPFYSCRVVE</sequence>